<dbReference type="CDD" id="cd00093">
    <property type="entry name" value="HTH_XRE"/>
    <property type="match status" value="1"/>
</dbReference>
<keyword evidence="2" id="KW-0238">DNA-binding</keyword>
<protein>
    <submittedName>
        <fullName evidence="5">XRE family transcriptional regulator</fullName>
    </submittedName>
</protein>
<dbReference type="SMART" id="SM00530">
    <property type="entry name" value="HTH_XRE"/>
    <property type="match status" value="2"/>
</dbReference>
<dbReference type="SUPFAM" id="SSF46894">
    <property type="entry name" value="C-terminal effector domain of the bipartite response regulators"/>
    <property type="match status" value="1"/>
</dbReference>
<dbReference type="PANTHER" id="PTHR43214">
    <property type="entry name" value="TWO-COMPONENT RESPONSE REGULATOR"/>
    <property type="match status" value="1"/>
</dbReference>
<dbReference type="Pfam" id="PF00196">
    <property type="entry name" value="GerE"/>
    <property type="match status" value="1"/>
</dbReference>
<dbReference type="InterPro" id="IPR010982">
    <property type="entry name" value="Lambda_DNA-bd_dom_sf"/>
</dbReference>
<dbReference type="InterPro" id="IPR000792">
    <property type="entry name" value="Tscrpt_reg_LuxR_C"/>
</dbReference>
<dbReference type="PANTHER" id="PTHR43214:SF24">
    <property type="entry name" value="TRANSCRIPTIONAL REGULATORY PROTEIN NARL-RELATED"/>
    <property type="match status" value="1"/>
</dbReference>
<accession>A0A1W6AJ21</accession>
<dbReference type="InterPro" id="IPR036388">
    <property type="entry name" value="WH-like_DNA-bd_sf"/>
</dbReference>
<dbReference type="Gene3D" id="1.10.10.10">
    <property type="entry name" value="Winged helix-like DNA-binding domain superfamily/Winged helix DNA-binding domain"/>
    <property type="match status" value="1"/>
</dbReference>
<feature type="domain" description="HTH luxR-type" evidence="4">
    <location>
        <begin position="274"/>
        <end position="339"/>
    </location>
</feature>
<evidence type="ECO:0000259" key="4">
    <source>
        <dbReference type="PROSITE" id="PS50043"/>
    </source>
</evidence>
<dbReference type="Gene3D" id="1.10.260.40">
    <property type="entry name" value="lambda repressor-like DNA-binding domains"/>
    <property type="match status" value="1"/>
</dbReference>
<dbReference type="InterPro" id="IPR016032">
    <property type="entry name" value="Sig_transdc_resp-reg_C-effctor"/>
</dbReference>
<dbReference type="SMART" id="SM00421">
    <property type="entry name" value="HTH_LUXR"/>
    <property type="match status" value="1"/>
</dbReference>
<dbReference type="Gene3D" id="1.25.40.10">
    <property type="entry name" value="Tetratricopeptide repeat domain"/>
    <property type="match status" value="2"/>
</dbReference>
<dbReference type="InterPro" id="IPR001387">
    <property type="entry name" value="Cro/C1-type_HTH"/>
</dbReference>
<keyword evidence="5" id="KW-0614">Plasmid</keyword>
<dbReference type="SUPFAM" id="SSF47413">
    <property type="entry name" value="lambda repressor-like DNA-binding domains"/>
    <property type="match status" value="2"/>
</dbReference>
<sequence>MERIVEKIYQDRKFYNISQAQLCEGICATSYLSSLENNKIAPNPLVTNLLLERLNQLKDKSEIIDYNIKNEDIGKIVYEERIKSGIRQDELCHNICSTAYLSKIENNKIIPTSHITNLLYKRLDEIKNKNNCVLNEEIHIEKLYDKLLYYIGKNEMKRAEKILNTGLQKTENKYPKMYYLFSLQKYQNFHREFYRRFLEMKAIPFFKEIDEPKILGVLYIELARYYEEANNFKLSCEYYNKGISCIKIDTKLSLSKLHNLQIPLNQRKPLKMKINQRLDILTNKELEILNGLAKGYSNQELSENLGLSHNTVKNHISNILTKLDVKDRLNAVLKAQSYGWIRIPYQ</sequence>
<dbReference type="RefSeq" id="WP_085313540.1">
    <property type="nucleotide sequence ID" value="NZ_CP020747.1"/>
</dbReference>
<keyword evidence="3" id="KW-0804">Transcription</keyword>
<evidence type="ECO:0000256" key="1">
    <source>
        <dbReference type="ARBA" id="ARBA00023015"/>
    </source>
</evidence>
<dbReference type="EMBL" id="CP020747">
    <property type="protein sequence ID" value="ARJ25834.1"/>
    <property type="molecule type" value="Genomic_DNA"/>
</dbReference>
<dbReference type="PROSITE" id="PS50043">
    <property type="entry name" value="HTH_LUXR_2"/>
    <property type="match status" value="1"/>
</dbReference>
<dbReference type="InterPro" id="IPR011990">
    <property type="entry name" value="TPR-like_helical_dom_sf"/>
</dbReference>
<geneLocation type="plasmid" evidence="5 6">
    <name>unnamed4</name>
</geneLocation>
<reference evidence="5 6" key="1">
    <citation type="submission" date="2017-04" db="EMBL/GenBank/DDBJ databases">
        <title>The Characteristic of a Fine Plant Growth-Promoting Rhizobacteria Bacillus mycoides Gnyt1 and its Whole Genome Sequencing Analysis.</title>
        <authorList>
            <person name="Li J.H."/>
            <person name="Yao T."/>
        </authorList>
    </citation>
    <scope>NUCLEOTIDE SEQUENCE [LARGE SCALE GENOMIC DNA]</scope>
    <source>
        <strain evidence="5 6">Gnyt1</strain>
        <plasmid evidence="6">Plasmid unnamed4</plasmid>
    </source>
</reference>
<proteinExistence type="predicted"/>
<evidence type="ECO:0000313" key="5">
    <source>
        <dbReference type="EMBL" id="ARJ25834.1"/>
    </source>
</evidence>
<dbReference type="Proteomes" id="UP000192932">
    <property type="component" value="Plasmid unnamed4"/>
</dbReference>
<dbReference type="GO" id="GO:0006355">
    <property type="term" value="P:regulation of DNA-templated transcription"/>
    <property type="evidence" value="ECO:0007669"/>
    <property type="project" value="InterPro"/>
</dbReference>
<evidence type="ECO:0000256" key="3">
    <source>
        <dbReference type="ARBA" id="ARBA00023163"/>
    </source>
</evidence>
<organism evidence="5 6">
    <name type="scientific">Bacillus mycoides</name>
    <dbReference type="NCBI Taxonomy" id="1405"/>
    <lineage>
        <taxon>Bacteria</taxon>
        <taxon>Bacillati</taxon>
        <taxon>Bacillota</taxon>
        <taxon>Bacilli</taxon>
        <taxon>Bacillales</taxon>
        <taxon>Bacillaceae</taxon>
        <taxon>Bacillus</taxon>
        <taxon>Bacillus cereus group</taxon>
    </lineage>
</organism>
<dbReference type="CDD" id="cd06170">
    <property type="entry name" value="LuxR_C_like"/>
    <property type="match status" value="1"/>
</dbReference>
<dbReference type="GO" id="GO:0003677">
    <property type="term" value="F:DNA binding"/>
    <property type="evidence" value="ECO:0007669"/>
    <property type="project" value="UniProtKB-KW"/>
</dbReference>
<gene>
    <name evidence="5" type="ORF">B7492_32890</name>
</gene>
<dbReference type="PRINTS" id="PR00038">
    <property type="entry name" value="HTHLUXR"/>
</dbReference>
<dbReference type="InterPro" id="IPR039420">
    <property type="entry name" value="WalR-like"/>
</dbReference>
<dbReference type="AlphaFoldDB" id="A0A1W6AJ21"/>
<evidence type="ECO:0000313" key="6">
    <source>
        <dbReference type="Proteomes" id="UP000192932"/>
    </source>
</evidence>
<keyword evidence="1" id="KW-0805">Transcription regulation</keyword>
<evidence type="ECO:0000256" key="2">
    <source>
        <dbReference type="ARBA" id="ARBA00023125"/>
    </source>
</evidence>
<name>A0A1W6AJ21_BACMY</name>